<sequence length="62" mass="6874">CDDRRRDDDRVLVVRVDDDQVAGAAGPEAGLAAGLCREGQSRFQAKFEGNDVVRPFVLRRQT</sequence>
<evidence type="ECO:0000313" key="2">
    <source>
        <dbReference type="Proteomes" id="UP001177670"/>
    </source>
</evidence>
<accession>A0AA40FRP2</accession>
<evidence type="ECO:0000313" key="1">
    <source>
        <dbReference type="EMBL" id="KAK1123675.1"/>
    </source>
</evidence>
<name>A0AA40FRP2_9HYME</name>
<comment type="caution">
    <text evidence="1">The sequence shown here is derived from an EMBL/GenBank/DDBJ whole genome shotgun (WGS) entry which is preliminary data.</text>
</comment>
<keyword evidence="2" id="KW-1185">Reference proteome</keyword>
<gene>
    <name evidence="1" type="ORF">K0M31_008373</name>
</gene>
<dbReference type="Proteomes" id="UP001177670">
    <property type="component" value="Unassembled WGS sequence"/>
</dbReference>
<reference evidence="1" key="1">
    <citation type="submission" date="2021-10" db="EMBL/GenBank/DDBJ databases">
        <title>Melipona bicolor Genome sequencing and assembly.</title>
        <authorList>
            <person name="Araujo N.S."/>
            <person name="Arias M.C."/>
        </authorList>
    </citation>
    <scope>NUCLEOTIDE SEQUENCE</scope>
    <source>
        <strain evidence="1">USP_2M_L1-L4_2017</strain>
        <tissue evidence="1">Whole body</tissue>
    </source>
</reference>
<organism evidence="1 2">
    <name type="scientific">Melipona bicolor</name>
    <dbReference type="NCBI Taxonomy" id="60889"/>
    <lineage>
        <taxon>Eukaryota</taxon>
        <taxon>Metazoa</taxon>
        <taxon>Ecdysozoa</taxon>
        <taxon>Arthropoda</taxon>
        <taxon>Hexapoda</taxon>
        <taxon>Insecta</taxon>
        <taxon>Pterygota</taxon>
        <taxon>Neoptera</taxon>
        <taxon>Endopterygota</taxon>
        <taxon>Hymenoptera</taxon>
        <taxon>Apocrita</taxon>
        <taxon>Aculeata</taxon>
        <taxon>Apoidea</taxon>
        <taxon>Anthophila</taxon>
        <taxon>Apidae</taxon>
        <taxon>Melipona</taxon>
    </lineage>
</organism>
<feature type="non-terminal residue" evidence="1">
    <location>
        <position position="1"/>
    </location>
</feature>
<dbReference type="AlphaFoldDB" id="A0AA40FRP2"/>
<dbReference type="EMBL" id="JAHYIQ010000020">
    <property type="protein sequence ID" value="KAK1123675.1"/>
    <property type="molecule type" value="Genomic_DNA"/>
</dbReference>
<protein>
    <submittedName>
        <fullName evidence="1">Uncharacterized protein</fullName>
    </submittedName>
</protein>
<proteinExistence type="predicted"/>